<evidence type="ECO:0000259" key="1">
    <source>
        <dbReference type="PROSITE" id="PS50994"/>
    </source>
</evidence>
<proteinExistence type="predicted"/>
<dbReference type="InterPro" id="IPR001584">
    <property type="entry name" value="Integrase_cat-core"/>
</dbReference>
<dbReference type="GO" id="GO:0003676">
    <property type="term" value="F:nucleic acid binding"/>
    <property type="evidence" value="ECO:0007669"/>
    <property type="project" value="InterPro"/>
</dbReference>
<dbReference type="PANTHER" id="PTHR37984:SF11">
    <property type="entry name" value="INTEGRASE CATALYTIC DOMAIN-CONTAINING PROTEIN"/>
    <property type="match status" value="1"/>
</dbReference>
<sequence>MSDCPDTPWIDVSIDFFGPTRQGHYLLVIVDNFSRFPIVKFVSSTSAKSTIPTLDKAFSEHGIPKTVRSDNGPPFNSHNFHAFATTLGFKHRKITPL</sequence>
<dbReference type="InterPro" id="IPR012337">
    <property type="entry name" value="RNaseH-like_sf"/>
</dbReference>
<dbReference type="AlphaFoldDB" id="A0AAV3Y9C2"/>
<dbReference type="Proteomes" id="UP000735302">
    <property type="component" value="Unassembled WGS sequence"/>
</dbReference>
<protein>
    <submittedName>
        <fullName evidence="2">Pol polyprotein</fullName>
    </submittedName>
</protein>
<dbReference type="Pfam" id="PF00665">
    <property type="entry name" value="rve"/>
    <property type="match status" value="1"/>
</dbReference>
<dbReference type="InterPro" id="IPR036397">
    <property type="entry name" value="RNaseH_sf"/>
</dbReference>
<dbReference type="Gene3D" id="3.30.420.10">
    <property type="entry name" value="Ribonuclease H-like superfamily/Ribonuclease H"/>
    <property type="match status" value="1"/>
</dbReference>
<evidence type="ECO:0000313" key="2">
    <source>
        <dbReference type="EMBL" id="GFN78653.1"/>
    </source>
</evidence>
<keyword evidence="3" id="KW-1185">Reference proteome</keyword>
<dbReference type="PANTHER" id="PTHR37984">
    <property type="entry name" value="PROTEIN CBG26694"/>
    <property type="match status" value="1"/>
</dbReference>
<dbReference type="GO" id="GO:0015074">
    <property type="term" value="P:DNA integration"/>
    <property type="evidence" value="ECO:0007669"/>
    <property type="project" value="InterPro"/>
</dbReference>
<comment type="caution">
    <text evidence="2">The sequence shown here is derived from an EMBL/GenBank/DDBJ whole genome shotgun (WGS) entry which is preliminary data.</text>
</comment>
<gene>
    <name evidence="2" type="ORF">PoB_000515900</name>
</gene>
<organism evidence="2 3">
    <name type="scientific">Plakobranchus ocellatus</name>
    <dbReference type="NCBI Taxonomy" id="259542"/>
    <lineage>
        <taxon>Eukaryota</taxon>
        <taxon>Metazoa</taxon>
        <taxon>Spiralia</taxon>
        <taxon>Lophotrochozoa</taxon>
        <taxon>Mollusca</taxon>
        <taxon>Gastropoda</taxon>
        <taxon>Heterobranchia</taxon>
        <taxon>Euthyneura</taxon>
        <taxon>Panpulmonata</taxon>
        <taxon>Sacoglossa</taxon>
        <taxon>Placobranchoidea</taxon>
        <taxon>Plakobranchidae</taxon>
        <taxon>Plakobranchus</taxon>
    </lineage>
</organism>
<reference evidence="2 3" key="1">
    <citation type="journal article" date="2021" name="Elife">
        <title>Chloroplast acquisition without the gene transfer in kleptoplastic sea slugs, Plakobranchus ocellatus.</title>
        <authorList>
            <person name="Maeda T."/>
            <person name="Takahashi S."/>
            <person name="Yoshida T."/>
            <person name="Shimamura S."/>
            <person name="Takaki Y."/>
            <person name="Nagai Y."/>
            <person name="Toyoda A."/>
            <person name="Suzuki Y."/>
            <person name="Arimoto A."/>
            <person name="Ishii H."/>
            <person name="Satoh N."/>
            <person name="Nishiyama T."/>
            <person name="Hasebe M."/>
            <person name="Maruyama T."/>
            <person name="Minagawa J."/>
            <person name="Obokata J."/>
            <person name="Shigenobu S."/>
        </authorList>
    </citation>
    <scope>NUCLEOTIDE SEQUENCE [LARGE SCALE GENOMIC DNA]</scope>
</reference>
<evidence type="ECO:0000313" key="3">
    <source>
        <dbReference type="Proteomes" id="UP000735302"/>
    </source>
</evidence>
<dbReference type="InterPro" id="IPR050951">
    <property type="entry name" value="Retrovirus_Pol_polyprotein"/>
</dbReference>
<feature type="domain" description="Integrase catalytic" evidence="1">
    <location>
        <begin position="4"/>
        <end position="97"/>
    </location>
</feature>
<dbReference type="SUPFAM" id="SSF53098">
    <property type="entry name" value="Ribonuclease H-like"/>
    <property type="match status" value="1"/>
</dbReference>
<name>A0AAV3Y9C2_9GAST</name>
<accession>A0AAV3Y9C2</accession>
<dbReference type="PROSITE" id="PS50994">
    <property type="entry name" value="INTEGRASE"/>
    <property type="match status" value="1"/>
</dbReference>
<dbReference type="EMBL" id="BLXT01000592">
    <property type="protein sequence ID" value="GFN78653.1"/>
    <property type="molecule type" value="Genomic_DNA"/>
</dbReference>